<protein>
    <recommendedName>
        <fullName evidence="4">DUF983 domain-containing protein</fullName>
    </recommendedName>
</protein>
<evidence type="ECO:0000313" key="3">
    <source>
        <dbReference type="Proteomes" id="UP000184514"/>
    </source>
</evidence>
<proteinExistence type="predicted"/>
<dbReference type="OrthoDB" id="9799456at2"/>
<dbReference type="Pfam" id="PF06170">
    <property type="entry name" value="DUF983"/>
    <property type="match status" value="1"/>
</dbReference>
<name>A0A1L9NZC6_9RHOB</name>
<evidence type="ECO:0000313" key="2">
    <source>
        <dbReference type="EMBL" id="OJI94639.1"/>
    </source>
</evidence>
<keyword evidence="1" id="KW-0812">Transmembrane</keyword>
<keyword evidence="3" id="KW-1185">Reference proteome</keyword>
<accession>A0A1L9NZC6</accession>
<feature type="transmembrane region" description="Helical" evidence="1">
    <location>
        <begin position="86"/>
        <end position="106"/>
    </location>
</feature>
<gene>
    <name evidence="2" type="ORF">PFRI_11880</name>
</gene>
<reference evidence="2 3" key="1">
    <citation type="submission" date="2016-10" db="EMBL/GenBank/DDBJ databases">
        <title>Genome sequence of Planktotalea frisia SH6-1.</title>
        <authorList>
            <person name="Poehlein A."/>
            <person name="Bakenhus I."/>
            <person name="Voget S."/>
            <person name="Brinkhoff T."/>
            <person name="Simon M."/>
        </authorList>
    </citation>
    <scope>NUCLEOTIDE SEQUENCE [LARGE SCALE GENOMIC DNA]</scope>
    <source>
        <strain evidence="2 3">SH6-1</strain>
    </source>
</reference>
<dbReference type="Proteomes" id="UP000184514">
    <property type="component" value="Unassembled WGS sequence"/>
</dbReference>
<dbReference type="STRING" id="696762.PFRI_11880"/>
<dbReference type="AlphaFoldDB" id="A0A1L9NZC6"/>
<comment type="caution">
    <text evidence="2">The sequence shown here is derived from an EMBL/GenBank/DDBJ whole genome shotgun (WGS) entry which is preliminary data.</text>
</comment>
<sequence length="125" mass="13714">MSTVVENAGERDLRLAVRRGAGLKCPRCGKGRVLHRYLKVNKCCEACYLDLTHARADDGPAYFTILIVCHLVGFAMHFIWSTWEPSPLVMASTVSAGAIALSLLLLPRIKGAMIGFQWAKGLHGF</sequence>
<evidence type="ECO:0008006" key="4">
    <source>
        <dbReference type="Google" id="ProtNLM"/>
    </source>
</evidence>
<organism evidence="2 3">
    <name type="scientific">Planktotalea frisia</name>
    <dbReference type="NCBI Taxonomy" id="696762"/>
    <lineage>
        <taxon>Bacteria</taxon>
        <taxon>Pseudomonadati</taxon>
        <taxon>Pseudomonadota</taxon>
        <taxon>Alphaproteobacteria</taxon>
        <taxon>Rhodobacterales</taxon>
        <taxon>Paracoccaceae</taxon>
        <taxon>Planktotalea</taxon>
    </lineage>
</organism>
<dbReference type="EMBL" id="MLCB01000091">
    <property type="protein sequence ID" value="OJI94639.1"/>
    <property type="molecule type" value="Genomic_DNA"/>
</dbReference>
<dbReference type="RefSeq" id="WP_072629799.1">
    <property type="nucleotide sequence ID" value="NZ_MLCB01000091.1"/>
</dbReference>
<evidence type="ECO:0000256" key="1">
    <source>
        <dbReference type="SAM" id="Phobius"/>
    </source>
</evidence>
<dbReference type="InterPro" id="IPR009325">
    <property type="entry name" value="DUF983"/>
</dbReference>
<feature type="transmembrane region" description="Helical" evidence="1">
    <location>
        <begin position="61"/>
        <end position="80"/>
    </location>
</feature>
<keyword evidence="1" id="KW-1133">Transmembrane helix</keyword>
<keyword evidence="1" id="KW-0472">Membrane</keyword>